<sequence>MKGYYTLLQHIPCYIYVKDDFRLFQIAKVTMLCHICSCGVVQQSRCR</sequence>
<dbReference type="EMBL" id="GBRH01232514">
    <property type="protein sequence ID" value="JAD65381.1"/>
    <property type="molecule type" value="Transcribed_RNA"/>
</dbReference>
<dbReference type="AlphaFoldDB" id="A0A0A9BPR8"/>
<protein>
    <submittedName>
        <fullName evidence="1">Uncharacterized protein</fullName>
    </submittedName>
</protein>
<evidence type="ECO:0000313" key="1">
    <source>
        <dbReference type="EMBL" id="JAD65381.1"/>
    </source>
</evidence>
<name>A0A0A9BPR8_ARUDO</name>
<organism evidence="1">
    <name type="scientific">Arundo donax</name>
    <name type="common">Giant reed</name>
    <name type="synonym">Donax arundinaceus</name>
    <dbReference type="NCBI Taxonomy" id="35708"/>
    <lineage>
        <taxon>Eukaryota</taxon>
        <taxon>Viridiplantae</taxon>
        <taxon>Streptophyta</taxon>
        <taxon>Embryophyta</taxon>
        <taxon>Tracheophyta</taxon>
        <taxon>Spermatophyta</taxon>
        <taxon>Magnoliopsida</taxon>
        <taxon>Liliopsida</taxon>
        <taxon>Poales</taxon>
        <taxon>Poaceae</taxon>
        <taxon>PACMAD clade</taxon>
        <taxon>Arundinoideae</taxon>
        <taxon>Arundineae</taxon>
        <taxon>Arundo</taxon>
    </lineage>
</organism>
<proteinExistence type="predicted"/>
<reference evidence="1" key="1">
    <citation type="submission" date="2014-09" db="EMBL/GenBank/DDBJ databases">
        <authorList>
            <person name="Magalhaes I.L.F."/>
            <person name="Oliveira U."/>
            <person name="Santos F.R."/>
            <person name="Vidigal T.H.D.A."/>
            <person name="Brescovit A.D."/>
            <person name="Santos A.J."/>
        </authorList>
    </citation>
    <scope>NUCLEOTIDE SEQUENCE</scope>
    <source>
        <tissue evidence="1">Shoot tissue taken approximately 20 cm above the soil surface</tissue>
    </source>
</reference>
<reference evidence="1" key="2">
    <citation type="journal article" date="2015" name="Data Brief">
        <title>Shoot transcriptome of the giant reed, Arundo donax.</title>
        <authorList>
            <person name="Barrero R.A."/>
            <person name="Guerrero F.D."/>
            <person name="Moolhuijzen P."/>
            <person name="Goolsby J.A."/>
            <person name="Tidwell J."/>
            <person name="Bellgard S.E."/>
            <person name="Bellgard M.I."/>
        </authorList>
    </citation>
    <scope>NUCLEOTIDE SEQUENCE</scope>
    <source>
        <tissue evidence="1">Shoot tissue taken approximately 20 cm above the soil surface</tissue>
    </source>
</reference>
<accession>A0A0A9BPR8</accession>